<comment type="caution">
    <text evidence="1">The sequence shown here is derived from an EMBL/GenBank/DDBJ whole genome shotgun (WGS) entry which is preliminary data.</text>
</comment>
<organism evidence="1 2">
    <name type="scientific">Trifolium medium</name>
    <dbReference type="NCBI Taxonomy" id="97028"/>
    <lineage>
        <taxon>Eukaryota</taxon>
        <taxon>Viridiplantae</taxon>
        <taxon>Streptophyta</taxon>
        <taxon>Embryophyta</taxon>
        <taxon>Tracheophyta</taxon>
        <taxon>Spermatophyta</taxon>
        <taxon>Magnoliopsida</taxon>
        <taxon>eudicotyledons</taxon>
        <taxon>Gunneridae</taxon>
        <taxon>Pentapetalae</taxon>
        <taxon>rosids</taxon>
        <taxon>fabids</taxon>
        <taxon>Fabales</taxon>
        <taxon>Fabaceae</taxon>
        <taxon>Papilionoideae</taxon>
        <taxon>50 kb inversion clade</taxon>
        <taxon>NPAAA clade</taxon>
        <taxon>Hologalegina</taxon>
        <taxon>IRL clade</taxon>
        <taxon>Trifolieae</taxon>
        <taxon>Trifolium</taxon>
    </lineage>
</organism>
<proteinExistence type="predicted"/>
<sequence length="43" mass="4807">MRRPSLSKSSSWSWTAPPVPVHHGSNSYCRPACCPFYCPPEAK</sequence>
<dbReference type="EMBL" id="LXQA010740721">
    <property type="protein sequence ID" value="MCI68676.1"/>
    <property type="molecule type" value="Genomic_DNA"/>
</dbReference>
<dbReference type="AlphaFoldDB" id="A0A392U8G2"/>
<protein>
    <submittedName>
        <fullName evidence="1">Uncharacterized protein</fullName>
    </submittedName>
</protein>
<feature type="non-terminal residue" evidence="1">
    <location>
        <position position="43"/>
    </location>
</feature>
<evidence type="ECO:0000313" key="1">
    <source>
        <dbReference type="EMBL" id="MCI68676.1"/>
    </source>
</evidence>
<keyword evidence="2" id="KW-1185">Reference proteome</keyword>
<accession>A0A392U8G2</accession>
<reference evidence="1 2" key="1">
    <citation type="journal article" date="2018" name="Front. Plant Sci.">
        <title>Red Clover (Trifolium pratense) and Zigzag Clover (T. medium) - A Picture of Genomic Similarities and Differences.</title>
        <authorList>
            <person name="Dluhosova J."/>
            <person name="Istvanek J."/>
            <person name="Nedelnik J."/>
            <person name="Repkova J."/>
        </authorList>
    </citation>
    <scope>NUCLEOTIDE SEQUENCE [LARGE SCALE GENOMIC DNA]</scope>
    <source>
        <strain evidence="2">cv. 10/8</strain>
        <tissue evidence="1">Leaf</tissue>
    </source>
</reference>
<evidence type="ECO:0000313" key="2">
    <source>
        <dbReference type="Proteomes" id="UP000265520"/>
    </source>
</evidence>
<dbReference type="Proteomes" id="UP000265520">
    <property type="component" value="Unassembled WGS sequence"/>
</dbReference>
<name>A0A392U8G2_9FABA</name>